<evidence type="ECO:0000256" key="3">
    <source>
        <dbReference type="ARBA" id="ARBA00023136"/>
    </source>
</evidence>
<evidence type="ECO:0000256" key="6">
    <source>
        <dbReference type="SAM" id="MobiDB-lite"/>
    </source>
</evidence>
<feature type="compositionally biased region" description="Polar residues" evidence="6">
    <location>
        <begin position="32"/>
        <end position="54"/>
    </location>
</feature>
<organism evidence="8 9">
    <name type="scientific">Paenibacillus sabuli</name>
    <dbReference type="NCBI Taxonomy" id="2772509"/>
    <lineage>
        <taxon>Bacteria</taxon>
        <taxon>Bacillati</taxon>
        <taxon>Bacillota</taxon>
        <taxon>Bacilli</taxon>
        <taxon>Bacillales</taxon>
        <taxon>Paenibacillaceae</taxon>
        <taxon>Paenibacillus</taxon>
    </lineage>
</organism>
<feature type="signal peptide" evidence="7">
    <location>
        <begin position="1"/>
        <end position="26"/>
    </location>
</feature>
<dbReference type="Pfam" id="PF01547">
    <property type="entry name" value="SBP_bac_1"/>
    <property type="match status" value="1"/>
</dbReference>
<keyword evidence="4" id="KW-0564">Palmitate</keyword>
<keyword evidence="3" id="KW-0472">Membrane</keyword>
<reference evidence="8" key="1">
    <citation type="submission" date="2020-09" db="EMBL/GenBank/DDBJ databases">
        <title>A novel bacterium of genus Paenibacillus, isolated from South China Sea.</title>
        <authorList>
            <person name="Huang H."/>
            <person name="Mo K."/>
            <person name="Hu Y."/>
        </authorList>
    </citation>
    <scope>NUCLEOTIDE SEQUENCE</scope>
    <source>
        <strain evidence="8">IB182496</strain>
    </source>
</reference>
<evidence type="ECO:0000256" key="2">
    <source>
        <dbReference type="ARBA" id="ARBA00022729"/>
    </source>
</evidence>
<dbReference type="InterPro" id="IPR050490">
    <property type="entry name" value="Bact_solute-bd_prot1"/>
</dbReference>
<keyword evidence="9" id="KW-1185">Reference proteome</keyword>
<dbReference type="SUPFAM" id="SSF53850">
    <property type="entry name" value="Periplasmic binding protein-like II"/>
    <property type="match status" value="1"/>
</dbReference>
<evidence type="ECO:0000256" key="5">
    <source>
        <dbReference type="ARBA" id="ARBA00023288"/>
    </source>
</evidence>
<dbReference type="Gene3D" id="3.40.190.10">
    <property type="entry name" value="Periplasmic binding protein-like II"/>
    <property type="match status" value="2"/>
</dbReference>
<keyword evidence="1" id="KW-1003">Cell membrane</keyword>
<keyword evidence="2 7" id="KW-0732">Signal</keyword>
<dbReference type="InterPro" id="IPR006059">
    <property type="entry name" value="SBP"/>
</dbReference>
<dbReference type="RefSeq" id="WP_190914324.1">
    <property type="nucleotide sequence ID" value="NZ_JACXIZ010000007.1"/>
</dbReference>
<evidence type="ECO:0000256" key="4">
    <source>
        <dbReference type="ARBA" id="ARBA00023139"/>
    </source>
</evidence>
<sequence length="514" mass="57676">MKTKMLWRFKFVVVAALIMVWLGGCSGEENTKNNQGAQSNQSGEQNNHGDNVATTGEPDELTIYAYNDGIGLNDGAIKYIEEKTNTKLNITTGIGEEMESKLNVMLASGDIPDIIQYQTDETELKYAGSGILLPLNEYFDKAPQLEASRSEEVWQAMTHADGNIYTVGIQTPSVHFVTMYRKDWLDKLKLEVPTTIDEYYAVADAVSNGDPDGNGKKDTYAFGASGELGRYFDHVFGAFGVLPDYWMERDGRIVNGTVQPEAKEALLFLNKMYENGLIDPEFITDDGNRNKNKFKAGVYGAQANFIWVFDSNNLNNYYTPFKEANPNGEWIEGPVLKGPGTESVGMRMLSQRGWLKTSITKDSKNIDAALRLLDWLASEEGNRFVNYGLEGEHYQVDEKGIIKKTVEVEEAKKYGIDKFVLAKSVSFDTATPRFLEVKDFTEKNALSEPADGILVPEIGKFGKDLKAYTNTEYLKMIVGEMDIDKEFDKFVQEWNDRGGKEFTDALNAAYQERK</sequence>
<dbReference type="EMBL" id="JACXIZ010000007">
    <property type="protein sequence ID" value="MBD2844034.1"/>
    <property type="molecule type" value="Genomic_DNA"/>
</dbReference>
<gene>
    <name evidence="8" type="ORF">IDH44_02425</name>
</gene>
<evidence type="ECO:0000256" key="1">
    <source>
        <dbReference type="ARBA" id="ARBA00022475"/>
    </source>
</evidence>
<dbReference type="PROSITE" id="PS51257">
    <property type="entry name" value="PROKAR_LIPOPROTEIN"/>
    <property type="match status" value="1"/>
</dbReference>
<name>A0A927GQ10_9BACL</name>
<dbReference type="PANTHER" id="PTHR43649:SF33">
    <property type="entry name" value="POLYGALACTURONAN_RHAMNOGALACTURONAN-BINDING PROTEIN YTCQ"/>
    <property type="match status" value="1"/>
</dbReference>
<dbReference type="PANTHER" id="PTHR43649">
    <property type="entry name" value="ARABINOSE-BINDING PROTEIN-RELATED"/>
    <property type="match status" value="1"/>
</dbReference>
<comment type="caution">
    <text evidence="8">The sequence shown here is derived from an EMBL/GenBank/DDBJ whole genome shotgun (WGS) entry which is preliminary data.</text>
</comment>
<feature type="chain" id="PRO_5038909637" evidence="7">
    <location>
        <begin position="27"/>
        <end position="514"/>
    </location>
</feature>
<feature type="region of interest" description="Disordered" evidence="6">
    <location>
        <begin position="31"/>
        <end position="57"/>
    </location>
</feature>
<keyword evidence="5" id="KW-0449">Lipoprotein</keyword>
<evidence type="ECO:0000313" key="9">
    <source>
        <dbReference type="Proteomes" id="UP000621560"/>
    </source>
</evidence>
<dbReference type="Proteomes" id="UP000621560">
    <property type="component" value="Unassembled WGS sequence"/>
</dbReference>
<dbReference type="AlphaFoldDB" id="A0A927GQ10"/>
<protein>
    <submittedName>
        <fullName evidence="8">Extracellular solute-binding protein</fullName>
    </submittedName>
</protein>
<evidence type="ECO:0000313" key="8">
    <source>
        <dbReference type="EMBL" id="MBD2844034.1"/>
    </source>
</evidence>
<proteinExistence type="predicted"/>
<evidence type="ECO:0000256" key="7">
    <source>
        <dbReference type="SAM" id="SignalP"/>
    </source>
</evidence>
<accession>A0A927GQ10</accession>